<name>A0ABQ3BEI2_9GAMM</name>
<organism evidence="1 2">
    <name type="scientific">Cellvibrio zantedeschiae</name>
    <dbReference type="NCBI Taxonomy" id="1237077"/>
    <lineage>
        <taxon>Bacteria</taxon>
        <taxon>Pseudomonadati</taxon>
        <taxon>Pseudomonadota</taxon>
        <taxon>Gammaproteobacteria</taxon>
        <taxon>Cellvibrionales</taxon>
        <taxon>Cellvibrionaceae</taxon>
        <taxon>Cellvibrio</taxon>
    </lineage>
</organism>
<proteinExistence type="predicted"/>
<dbReference type="Proteomes" id="UP000619761">
    <property type="component" value="Unassembled WGS sequence"/>
</dbReference>
<dbReference type="Pfam" id="PF01042">
    <property type="entry name" value="Ribonuc_L-PSP"/>
    <property type="match status" value="1"/>
</dbReference>
<sequence>MNPWEKDIGYAQVVQAGDTYHISGVTCGGSNYQQAVPECYKELQKVLDKLQLSVKNVVKENVYARDIEQFKAQIETRKKFYGNTEYPAATWVQVDRLYSPEHLVEVELVAVK</sequence>
<dbReference type="EMBL" id="BMYZ01000004">
    <property type="protein sequence ID" value="GGY87142.1"/>
    <property type="molecule type" value="Genomic_DNA"/>
</dbReference>
<gene>
    <name evidence="1" type="ORF">GCM10011613_35420</name>
</gene>
<dbReference type="InterPro" id="IPR006175">
    <property type="entry name" value="YjgF/YER057c/UK114"/>
</dbReference>
<comment type="caution">
    <text evidence="1">The sequence shown here is derived from an EMBL/GenBank/DDBJ whole genome shotgun (WGS) entry which is preliminary data.</text>
</comment>
<evidence type="ECO:0000313" key="1">
    <source>
        <dbReference type="EMBL" id="GGY87142.1"/>
    </source>
</evidence>
<dbReference type="PANTHER" id="PTHR43857">
    <property type="entry name" value="BLR7761 PROTEIN"/>
    <property type="match status" value="1"/>
</dbReference>
<evidence type="ECO:0000313" key="2">
    <source>
        <dbReference type="Proteomes" id="UP000619761"/>
    </source>
</evidence>
<dbReference type="SUPFAM" id="SSF55298">
    <property type="entry name" value="YjgF-like"/>
    <property type="match status" value="1"/>
</dbReference>
<protein>
    <recommendedName>
        <fullName evidence="3">Enamine deaminase RidA</fullName>
    </recommendedName>
</protein>
<keyword evidence="2" id="KW-1185">Reference proteome</keyword>
<reference evidence="2" key="1">
    <citation type="journal article" date="2019" name="Int. J. Syst. Evol. Microbiol.">
        <title>The Global Catalogue of Microorganisms (GCM) 10K type strain sequencing project: providing services to taxonomists for standard genome sequencing and annotation.</title>
        <authorList>
            <consortium name="The Broad Institute Genomics Platform"/>
            <consortium name="The Broad Institute Genome Sequencing Center for Infectious Disease"/>
            <person name="Wu L."/>
            <person name="Ma J."/>
        </authorList>
    </citation>
    <scope>NUCLEOTIDE SEQUENCE [LARGE SCALE GENOMIC DNA]</scope>
    <source>
        <strain evidence="2">KCTC 32239</strain>
    </source>
</reference>
<dbReference type="Gene3D" id="3.30.1330.40">
    <property type="entry name" value="RutC-like"/>
    <property type="match status" value="1"/>
</dbReference>
<dbReference type="InterPro" id="IPR035959">
    <property type="entry name" value="RutC-like_sf"/>
</dbReference>
<dbReference type="PANTHER" id="PTHR43857:SF1">
    <property type="entry name" value="YJGH FAMILY PROTEIN"/>
    <property type="match status" value="1"/>
</dbReference>
<evidence type="ECO:0008006" key="3">
    <source>
        <dbReference type="Google" id="ProtNLM"/>
    </source>
</evidence>
<accession>A0ABQ3BEI2</accession>